<comment type="caution">
    <text evidence="2">Lacks conserved residue(s) required for the propagation of feature annotation.</text>
</comment>
<dbReference type="GO" id="GO:0048038">
    <property type="term" value="F:quinone binding"/>
    <property type="evidence" value="ECO:0007669"/>
    <property type="project" value="UniProtKB-UniRule"/>
</dbReference>
<evidence type="ECO:0000313" key="3">
    <source>
        <dbReference type="EMBL" id="MYD89346.1"/>
    </source>
</evidence>
<dbReference type="EC" id="7.1.1.-" evidence="2"/>
<dbReference type="GO" id="GO:0005886">
    <property type="term" value="C:plasma membrane"/>
    <property type="evidence" value="ECO:0007669"/>
    <property type="project" value="UniProtKB-SubCell"/>
</dbReference>
<dbReference type="GO" id="GO:0008137">
    <property type="term" value="F:NADH dehydrogenase (ubiquinone) activity"/>
    <property type="evidence" value="ECO:0007669"/>
    <property type="project" value="UniProtKB-UniRule"/>
</dbReference>
<keyword evidence="2" id="KW-0472">Membrane</keyword>
<dbReference type="EMBL" id="VXPY01000017">
    <property type="protein sequence ID" value="MYD89346.1"/>
    <property type="molecule type" value="Genomic_DNA"/>
</dbReference>
<reference evidence="3" key="1">
    <citation type="submission" date="2019-09" db="EMBL/GenBank/DDBJ databases">
        <title>Characterisation of the sponge microbiome using genome-centric metagenomics.</title>
        <authorList>
            <person name="Engelberts J.P."/>
            <person name="Robbins S.J."/>
            <person name="De Goeij J.M."/>
            <person name="Aranda M."/>
            <person name="Bell S.C."/>
            <person name="Webster N.S."/>
        </authorList>
    </citation>
    <scope>NUCLEOTIDE SEQUENCE</scope>
    <source>
        <strain evidence="3">SB0662_bin_9</strain>
    </source>
</reference>
<dbReference type="InterPro" id="IPR001457">
    <property type="entry name" value="NADH_UbQ/plastoQ_OxRdtase_su6"/>
</dbReference>
<keyword evidence="2" id="KW-1003">Cell membrane</keyword>
<feature type="transmembrane region" description="Helical" evidence="2">
    <location>
        <begin position="26"/>
        <end position="46"/>
    </location>
</feature>
<sequence length="172" mass="17774">MSVFAFLIGALSLAAAIGVVVSAKPVHSALFLMANFATLAILYVLLDAQFLAAAQVIIYAGGIVILILFVIMLIGHDPADRSQKGLTRPAVASLVLGFILLMSLGLQLTGRLELGTGGGIASGGSPSAVGTELFTRFLLPFEFVAILLLVALIGALIMGRRESGEPVEEPVG</sequence>
<evidence type="ECO:0000256" key="2">
    <source>
        <dbReference type="RuleBase" id="RU004429"/>
    </source>
</evidence>
<feature type="transmembrane region" description="Helical" evidence="2">
    <location>
        <begin position="137"/>
        <end position="158"/>
    </location>
</feature>
<keyword evidence="2" id="KW-0520">NAD</keyword>
<feature type="transmembrane region" description="Helical" evidence="2">
    <location>
        <begin position="53"/>
        <end position="74"/>
    </location>
</feature>
<proteinExistence type="inferred from homology"/>
<keyword evidence="2" id="KW-1133">Transmembrane helix</keyword>
<protein>
    <recommendedName>
        <fullName evidence="2">NADH-quinone oxidoreductase subunit J</fullName>
        <ecNumber evidence="2">7.1.1.-</ecNumber>
    </recommendedName>
</protein>
<keyword evidence="2" id="KW-0874">Quinone</keyword>
<dbReference type="Gene3D" id="1.20.120.1200">
    <property type="entry name" value="NADH-ubiquinone/plastoquinone oxidoreductase chain 6, subunit NuoJ"/>
    <property type="match status" value="1"/>
</dbReference>
<dbReference type="PANTHER" id="PTHR33269">
    <property type="entry name" value="NADH-UBIQUINONE OXIDOREDUCTASE CHAIN 6"/>
    <property type="match status" value="1"/>
</dbReference>
<comment type="catalytic activity">
    <reaction evidence="2">
        <text>a quinone + NADH + 5 H(+)(in) = a quinol + NAD(+) + 4 H(+)(out)</text>
        <dbReference type="Rhea" id="RHEA:57888"/>
        <dbReference type="ChEBI" id="CHEBI:15378"/>
        <dbReference type="ChEBI" id="CHEBI:24646"/>
        <dbReference type="ChEBI" id="CHEBI:57540"/>
        <dbReference type="ChEBI" id="CHEBI:57945"/>
        <dbReference type="ChEBI" id="CHEBI:132124"/>
    </reaction>
</comment>
<comment type="function">
    <text evidence="2">NDH-1 shuttles electrons from NADH, via FMN and iron-sulfur (Fe-S) centers, to quinones in the respiratory chain. Couples the redox reaction to proton translocation (for every two electrons transferred, four hydrogen ions are translocated across the cytoplasmic membrane), and thus conserves the redox energy in a proton gradient.</text>
</comment>
<comment type="subcellular location">
    <subcellularLocation>
        <location evidence="2">Cell membrane</location>
        <topology evidence="2">Multi-pass membrane protein</topology>
    </subcellularLocation>
</comment>
<gene>
    <name evidence="3" type="ORF">F4Y08_03255</name>
</gene>
<organism evidence="3">
    <name type="scientific">Caldilineaceae bacterium SB0662_bin_9</name>
    <dbReference type="NCBI Taxonomy" id="2605258"/>
    <lineage>
        <taxon>Bacteria</taxon>
        <taxon>Bacillati</taxon>
        <taxon>Chloroflexota</taxon>
        <taxon>Caldilineae</taxon>
        <taxon>Caldilineales</taxon>
        <taxon>Caldilineaceae</taxon>
    </lineage>
</organism>
<dbReference type="InterPro" id="IPR042106">
    <property type="entry name" value="Nuo/plastoQ_OxRdtase_6_NuoJ"/>
</dbReference>
<evidence type="ECO:0000256" key="1">
    <source>
        <dbReference type="ARBA" id="ARBA00005698"/>
    </source>
</evidence>
<dbReference type="AlphaFoldDB" id="A0A6B1DR74"/>
<comment type="similarity">
    <text evidence="1 2">Belongs to the complex I subunit 6 family.</text>
</comment>
<name>A0A6B1DR74_9CHLR</name>
<dbReference type="PANTHER" id="PTHR33269:SF17">
    <property type="entry name" value="NADH-UBIQUINONE OXIDOREDUCTASE CHAIN 6"/>
    <property type="match status" value="1"/>
</dbReference>
<comment type="caution">
    <text evidence="3">The sequence shown here is derived from an EMBL/GenBank/DDBJ whole genome shotgun (WGS) entry which is preliminary data.</text>
</comment>
<dbReference type="Pfam" id="PF00499">
    <property type="entry name" value="Oxidored_q3"/>
    <property type="match status" value="1"/>
</dbReference>
<feature type="transmembrane region" description="Helical" evidence="2">
    <location>
        <begin position="86"/>
        <end position="106"/>
    </location>
</feature>
<accession>A0A6B1DR74</accession>
<keyword evidence="2" id="KW-0812">Transmembrane</keyword>